<comment type="similarity">
    <text evidence="8">Belongs to the TonB-dependent receptor family.</text>
</comment>
<dbReference type="NCBIfam" id="TIGR04056">
    <property type="entry name" value="OMP_RagA_SusC"/>
    <property type="match status" value="1"/>
</dbReference>
<dbReference type="AlphaFoldDB" id="A0A4R5DG02"/>
<keyword evidence="4 8" id="KW-0812">Transmembrane</keyword>
<comment type="subcellular location">
    <subcellularLocation>
        <location evidence="1 8">Cell outer membrane</location>
        <topology evidence="1 8">Multi-pass membrane protein</topology>
    </subcellularLocation>
</comment>
<keyword evidence="3 8" id="KW-1134">Transmembrane beta strand</keyword>
<proteinExistence type="inferred from homology"/>
<organism evidence="10 11">
    <name type="scientific">Dyadobacter psychrotolerans</name>
    <dbReference type="NCBI Taxonomy" id="2541721"/>
    <lineage>
        <taxon>Bacteria</taxon>
        <taxon>Pseudomonadati</taxon>
        <taxon>Bacteroidota</taxon>
        <taxon>Cytophagia</taxon>
        <taxon>Cytophagales</taxon>
        <taxon>Spirosomataceae</taxon>
        <taxon>Dyadobacter</taxon>
    </lineage>
</organism>
<reference evidence="10 11" key="1">
    <citation type="submission" date="2019-03" db="EMBL/GenBank/DDBJ databases">
        <title>Dyadobacter AR-3-6 sp. nov., isolated from arctic soil.</title>
        <authorList>
            <person name="Chaudhary D.K."/>
        </authorList>
    </citation>
    <scope>NUCLEOTIDE SEQUENCE [LARGE SCALE GENOMIC DNA]</scope>
    <source>
        <strain evidence="10 11">AR-3-6</strain>
    </source>
</reference>
<evidence type="ECO:0000256" key="6">
    <source>
        <dbReference type="ARBA" id="ARBA00023136"/>
    </source>
</evidence>
<dbReference type="InterPro" id="IPR023997">
    <property type="entry name" value="TonB-dep_OMP_SusC/RagA_CS"/>
</dbReference>
<protein>
    <submittedName>
        <fullName evidence="10">SusC/RagA family TonB-linked outer membrane protein</fullName>
    </submittedName>
</protein>
<dbReference type="InterPro" id="IPR036942">
    <property type="entry name" value="Beta-barrel_TonB_sf"/>
</dbReference>
<dbReference type="InterPro" id="IPR039426">
    <property type="entry name" value="TonB-dep_rcpt-like"/>
</dbReference>
<evidence type="ECO:0000259" key="9">
    <source>
        <dbReference type="SMART" id="SM00965"/>
    </source>
</evidence>
<dbReference type="EMBL" id="SMFL01000019">
    <property type="protein sequence ID" value="TDE09605.1"/>
    <property type="molecule type" value="Genomic_DNA"/>
</dbReference>
<keyword evidence="2 8" id="KW-0813">Transport</keyword>
<feature type="domain" description="Secretin/TonB short N-terminal" evidence="9">
    <location>
        <begin position="71"/>
        <end position="122"/>
    </location>
</feature>
<dbReference type="SUPFAM" id="SSF56935">
    <property type="entry name" value="Porins"/>
    <property type="match status" value="1"/>
</dbReference>
<keyword evidence="7 8" id="KW-0998">Cell outer membrane</keyword>
<dbReference type="RefSeq" id="WP_131962109.1">
    <property type="nucleotide sequence ID" value="NZ_SMFL01000019.1"/>
</dbReference>
<dbReference type="SMART" id="SM00965">
    <property type="entry name" value="STN"/>
    <property type="match status" value="1"/>
</dbReference>
<evidence type="ECO:0000256" key="4">
    <source>
        <dbReference type="ARBA" id="ARBA00022692"/>
    </source>
</evidence>
<dbReference type="FunFam" id="2.170.130.10:FF:000008">
    <property type="entry name" value="SusC/RagA family TonB-linked outer membrane protein"/>
    <property type="match status" value="1"/>
</dbReference>
<dbReference type="GO" id="GO:0044718">
    <property type="term" value="P:siderophore transmembrane transport"/>
    <property type="evidence" value="ECO:0007669"/>
    <property type="project" value="TreeGrafter"/>
</dbReference>
<dbReference type="GO" id="GO:0015344">
    <property type="term" value="F:siderophore uptake transmembrane transporter activity"/>
    <property type="evidence" value="ECO:0007669"/>
    <property type="project" value="TreeGrafter"/>
</dbReference>
<dbReference type="Pfam" id="PF13715">
    <property type="entry name" value="CarbopepD_reg_2"/>
    <property type="match status" value="1"/>
</dbReference>
<evidence type="ECO:0000313" key="10">
    <source>
        <dbReference type="EMBL" id="TDE09605.1"/>
    </source>
</evidence>
<evidence type="ECO:0000256" key="5">
    <source>
        <dbReference type="ARBA" id="ARBA00022729"/>
    </source>
</evidence>
<evidence type="ECO:0000256" key="1">
    <source>
        <dbReference type="ARBA" id="ARBA00004571"/>
    </source>
</evidence>
<keyword evidence="11" id="KW-1185">Reference proteome</keyword>
<dbReference type="PANTHER" id="PTHR30069">
    <property type="entry name" value="TONB-DEPENDENT OUTER MEMBRANE RECEPTOR"/>
    <property type="match status" value="1"/>
</dbReference>
<keyword evidence="5" id="KW-0732">Signal</keyword>
<dbReference type="GO" id="GO:0009279">
    <property type="term" value="C:cell outer membrane"/>
    <property type="evidence" value="ECO:0007669"/>
    <property type="project" value="UniProtKB-SubCell"/>
</dbReference>
<dbReference type="NCBIfam" id="TIGR04057">
    <property type="entry name" value="SusC_RagA_signa"/>
    <property type="match status" value="1"/>
</dbReference>
<dbReference type="PROSITE" id="PS52016">
    <property type="entry name" value="TONB_DEPENDENT_REC_3"/>
    <property type="match status" value="1"/>
</dbReference>
<evidence type="ECO:0000256" key="2">
    <source>
        <dbReference type="ARBA" id="ARBA00022448"/>
    </source>
</evidence>
<gene>
    <name evidence="10" type="ORF">E0F88_30425</name>
</gene>
<evidence type="ECO:0000256" key="7">
    <source>
        <dbReference type="ARBA" id="ARBA00023237"/>
    </source>
</evidence>
<dbReference type="Proteomes" id="UP000294850">
    <property type="component" value="Unassembled WGS sequence"/>
</dbReference>
<dbReference type="SUPFAM" id="SSF49464">
    <property type="entry name" value="Carboxypeptidase regulatory domain-like"/>
    <property type="match status" value="1"/>
</dbReference>
<accession>A0A4R5DG02</accession>
<dbReference type="OrthoDB" id="9768177at2"/>
<dbReference type="PANTHER" id="PTHR30069:SF29">
    <property type="entry name" value="HEMOGLOBIN AND HEMOGLOBIN-HAPTOGLOBIN-BINDING PROTEIN 1-RELATED"/>
    <property type="match status" value="1"/>
</dbReference>
<dbReference type="Pfam" id="PF07715">
    <property type="entry name" value="Plug"/>
    <property type="match status" value="1"/>
</dbReference>
<keyword evidence="6 8" id="KW-0472">Membrane</keyword>
<name>A0A4R5DG02_9BACT</name>
<dbReference type="Pfam" id="PF07660">
    <property type="entry name" value="STN"/>
    <property type="match status" value="1"/>
</dbReference>
<dbReference type="InterPro" id="IPR037066">
    <property type="entry name" value="Plug_dom_sf"/>
</dbReference>
<dbReference type="Gene3D" id="2.40.170.20">
    <property type="entry name" value="TonB-dependent receptor, beta-barrel domain"/>
    <property type="match status" value="1"/>
</dbReference>
<evidence type="ECO:0000256" key="8">
    <source>
        <dbReference type="PROSITE-ProRule" id="PRU01360"/>
    </source>
</evidence>
<sequence length="1162" mass="126832">MNYNVVFQTTHIGTALSKTKTFSSLKTLFLLLLTLLYLNAGAAAINQLVTLSEKNTSIEKVLIKIKKQTGYSFLYDKELLKNARLVTINVSKVPLDEVMKKCFADQNFTYEILDKAILIKPTAQPKKSASVQQSSSQAVTITGKVTDSRGGTLVGVSVLLKGSTQGTATDANGRYTLTIPADGILSFSYIGFATQELATNGRSTLDVTLLEETKSLNTVVVVGYGSQQKRDITGSVGQVKAADIKDQAVTGFDQALVGKISGVQVLQPNGAPGSAMAIRVRGLSSISAGNDPLYVIDGVPLSNNSDFSTAIVSNPLNTINPTDIESIEVLKDASAAAIYGSRGSNGVVLITTKRGSGGKAKFTYDGYAGVQQVVKKLDLLNAYQFAELTVEGINNAYADAVPGANLDLSLNSSRPVSYRVPARYFPYLAGEKGLTDTDWQDAIFRTASMQNHTISVNGGTENIKYYISGNYLDQNGIIIGSGFKRYSGRVNLDGQSGKFRFGVNFTPSYTINNLVKTETRYTEGSIVSAALSIGPVFKVYNDDGSYNFDATPGEGTKTWNINPVAMALLTKDKLTQSRILTNGYVEYSFLKNLTYKFSLGVDQNNYREDFYRPSNLPQMSGFGAGGVGSPSVPVGTSESRAIINWVAENTLNYIGSFGNHNVSGLLGYTTQKERIDGNFLRAENYPTDIIQTLNGGQITQGYSSLSKWSLISYLARLQYNYQHKYLLSATIRSDGSSRFGKNNKYGYFPSVSAGWIVSDENFLKDSRTLSLLKLKASYGLTGNFQIPNYASYGLLGNANYVSGGTITNGLSPTTVDNPSLRWEKTAMFDMGIEAGFFGDKLQLQADYYNSNTYDMLLNVSVPLSSGFATQLKNIGKVNNRGFEFSANYRHNIGKWQFSVNGNIATNKNKVVELGPAGEPIYTNGASGSIEYVTMIGKPIGSYYGRVKDGIIMSQAELSTIPVTNSSKPGDFKFRDINGDNKIDDKDRTIIGDYFPDYTYGLTLNARYSSFDMSLTIQGSQGFEIVNLQRRYIYNFQGNFNSYTGAMDRWRSEENPGNGQVSEVNRVPTGDGGIFSSHHVEDGSYTRFKNITLGYTLPKNVLNVLKINNARLYFSAQNPFTITKYMGYNPEVNNRPGSNLSPGEDYGSYPLAKTYVLGINFSF</sequence>
<evidence type="ECO:0000313" key="11">
    <source>
        <dbReference type="Proteomes" id="UP000294850"/>
    </source>
</evidence>
<comment type="caution">
    <text evidence="10">The sequence shown here is derived from an EMBL/GenBank/DDBJ whole genome shotgun (WGS) entry which is preliminary data.</text>
</comment>
<dbReference type="InterPro" id="IPR011662">
    <property type="entry name" value="Secretin/TonB_short_N"/>
</dbReference>
<dbReference type="Gene3D" id="2.170.130.10">
    <property type="entry name" value="TonB-dependent receptor, plug domain"/>
    <property type="match status" value="1"/>
</dbReference>
<dbReference type="Gene3D" id="2.60.40.1120">
    <property type="entry name" value="Carboxypeptidase-like, regulatory domain"/>
    <property type="match status" value="1"/>
</dbReference>
<dbReference type="InterPro" id="IPR008969">
    <property type="entry name" value="CarboxyPept-like_regulatory"/>
</dbReference>
<dbReference type="InterPro" id="IPR012910">
    <property type="entry name" value="Plug_dom"/>
</dbReference>
<evidence type="ECO:0000256" key="3">
    <source>
        <dbReference type="ARBA" id="ARBA00022452"/>
    </source>
</evidence>
<dbReference type="InterPro" id="IPR023996">
    <property type="entry name" value="TonB-dep_OMP_SusC/RagA"/>
</dbReference>